<accession>A0A8J3YGY2</accession>
<feature type="domain" description="VWFA" evidence="2">
    <location>
        <begin position="213"/>
        <end position="396"/>
    </location>
</feature>
<proteinExistence type="inferred from homology"/>
<dbReference type="Pfam" id="PF10138">
    <property type="entry name" value="vWA-TerF-like"/>
    <property type="match status" value="1"/>
</dbReference>
<dbReference type="Gene3D" id="2.60.60.30">
    <property type="entry name" value="sav2460 like domains"/>
    <property type="match status" value="1"/>
</dbReference>
<dbReference type="InterPro" id="IPR019303">
    <property type="entry name" value="vWA_TerF_C"/>
</dbReference>
<dbReference type="InterPro" id="IPR003325">
    <property type="entry name" value="TerD"/>
</dbReference>
<evidence type="ECO:0000259" key="2">
    <source>
        <dbReference type="PROSITE" id="PS50234"/>
    </source>
</evidence>
<protein>
    <recommendedName>
        <fullName evidence="2">VWFA domain-containing protein</fullName>
    </recommendedName>
</protein>
<dbReference type="SMART" id="SM00327">
    <property type="entry name" value="VWA"/>
    <property type="match status" value="1"/>
</dbReference>
<dbReference type="AlphaFoldDB" id="A0A8J3YGY2"/>
<dbReference type="InterPro" id="IPR002035">
    <property type="entry name" value="VWF_A"/>
</dbReference>
<dbReference type="EMBL" id="BOPF01000002">
    <property type="protein sequence ID" value="GIJ43761.1"/>
    <property type="molecule type" value="Genomic_DNA"/>
</dbReference>
<dbReference type="Proteomes" id="UP000619260">
    <property type="component" value="Unassembled WGS sequence"/>
</dbReference>
<dbReference type="Pfam" id="PF02342">
    <property type="entry name" value="TerD"/>
    <property type="match status" value="1"/>
</dbReference>
<gene>
    <name evidence="3" type="ORF">Val02_06470</name>
</gene>
<dbReference type="CDD" id="cd06974">
    <property type="entry name" value="TerD_like"/>
    <property type="match status" value="1"/>
</dbReference>
<evidence type="ECO:0000313" key="3">
    <source>
        <dbReference type="EMBL" id="GIJ43761.1"/>
    </source>
</evidence>
<evidence type="ECO:0000256" key="1">
    <source>
        <dbReference type="ARBA" id="ARBA00008775"/>
    </source>
</evidence>
<name>A0A8J3YGY2_9ACTN</name>
<dbReference type="PANTHER" id="PTHR32097">
    <property type="entry name" value="CAMP-BINDING PROTEIN 1-RELATED"/>
    <property type="match status" value="1"/>
</dbReference>
<dbReference type="PANTHER" id="PTHR32097:SF4">
    <property type="entry name" value="GENERAL STRESS PROTEIN 16U"/>
    <property type="match status" value="1"/>
</dbReference>
<evidence type="ECO:0000313" key="4">
    <source>
        <dbReference type="Proteomes" id="UP000619260"/>
    </source>
</evidence>
<organism evidence="3 4">
    <name type="scientific">Virgisporangium aliadipatigenens</name>
    <dbReference type="NCBI Taxonomy" id="741659"/>
    <lineage>
        <taxon>Bacteria</taxon>
        <taxon>Bacillati</taxon>
        <taxon>Actinomycetota</taxon>
        <taxon>Actinomycetes</taxon>
        <taxon>Micromonosporales</taxon>
        <taxon>Micromonosporaceae</taxon>
        <taxon>Virgisporangium</taxon>
    </lineage>
</organism>
<comment type="caution">
    <text evidence="3">The sequence shown here is derived from an EMBL/GenBank/DDBJ whole genome shotgun (WGS) entry which is preliminary data.</text>
</comment>
<dbReference type="Gene3D" id="3.40.50.410">
    <property type="entry name" value="von Willebrand factor, type A domain"/>
    <property type="match status" value="1"/>
</dbReference>
<dbReference type="InterPro" id="IPR051324">
    <property type="entry name" value="Stress/Tellurium_Resist"/>
</dbReference>
<dbReference type="PROSITE" id="PS50234">
    <property type="entry name" value="VWFA"/>
    <property type="match status" value="1"/>
</dbReference>
<dbReference type="SUPFAM" id="SSF53300">
    <property type="entry name" value="vWA-like"/>
    <property type="match status" value="1"/>
</dbReference>
<keyword evidence="4" id="KW-1185">Reference proteome</keyword>
<dbReference type="InterPro" id="IPR036465">
    <property type="entry name" value="vWFA_dom_sf"/>
</dbReference>
<comment type="similarity">
    <text evidence="1">Belongs to the CAPAB/TerDEXZ family.</text>
</comment>
<sequence>MTLTKGGNTSIPVGPLRIAVSSAADHREFDVIALILGADDKVRTDSDMVFFNQPTHPAGAVALDGTTVDVDLARVEPAVDKIVIAVWADDRPLSGVHGLRIEAGAEAAFEPDPSLTEKVLVLGEVYRRESGWRFRAVGQGWDGGLAALLSTYGVTVEDRPDRPQPAVESDVPRVRTTVGEEKLPDEVRERLNLRKQQVLVSLVKRGAGGLTARVLLVLDASGSMSRLYLDGVVARAVERIAAVAAQLDDDGVMQAWSFADEARSLPSLSIGELPQWLAVNTPFQAMLDHAKIIGYGNEEPAVIRDVLTFVDEHPTADPTLVVFFSDGGVYRNKEIEELLRSAATLPVFWQFVGLGEQDYGVLQQFDTLTGRAVDNTGFFAVDDLDEVSDADLYDRLLDEFPQWVAEATRLGIVGSPLSGRLPG</sequence>
<reference evidence="3" key="1">
    <citation type="submission" date="2021-01" db="EMBL/GenBank/DDBJ databases">
        <title>Whole genome shotgun sequence of Virgisporangium aliadipatigenens NBRC 105644.</title>
        <authorList>
            <person name="Komaki H."/>
            <person name="Tamura T."/>
        </authorList>
    </citation>
    <scope>NUCLEOTIDE SEQUENCE</scope>
    <source>
        <strain evidence="3">NBRC 105644</strain>
    </source>
</reference>